<dbReference type="GO" id="GO:0007166">
    <property type="term" value="P:cell surface receptor signaling pathway"/>
    <property type="evidence" value="ECO:0007669"/>
    <property type="project" value="InterPro"/>
</dbReference>
<evidence type="ECO:0000256" key="3">
    <source>
        <dbReference type="ARBA" id="ARBA00022679"/>
    </source>
</evidence>
<dbReference type="PROSITE" id="PS50011">
    <property type="entry name" value="PROTEIN_KINASE_DOM"/>
    <property type="match status" value="3"/>
</dbReference>
<dbReference type="InterPro" id="IPR001245">
    <property type="entry name" value="Ser-Thr/Tyr_kinase_cat_dom"/>
</dbReference>
<dbReference type="InterPro" id="IPR017441">
    <property type="entry name" value="Protein_kinase_ATP_BS"/>
</dbReference>
<dbReference type="EC" id="2.7.11.1" evidence="1"/>
<dbReference type="Gene3D" id="1.10.510.10">
    <property type="entry name" value="Transferase(Phosphotransferase) domain 1"/>
    <property type="match status" value="3"/>
</dbReference>
<accession>M7Z4S6</accession>
<dbReference type="PROSITE" id="PS00107">
    <property type="entry name" value="PROTEIN_KINASE_ATP"/>
    <property type="match status" value="2"/>
</dbReference>
<sequence length="1093" mass="123748">MDRKTSTSHIDILERLLLDESAEPTDLPLSLLRDITNGFSLGNKIGSGGYAVVYKGVVGKGMVAVKLLNTFGIHENKFQEEVKCLIKAKHKNIVRFLGYCADTQDATCGLNWRERYRIIRGVCDGLLFLHEKRILHLDLKPTNILLDGHMVPKIADFGLSRCLGEEQTRSITQNLWGTLRYMDPEYIRSRQITHASDIYSLGVIIMEILTGVRQYLKDEHVVQSWMIRLEASEGDMQLEQVRVCYKIAIECMDLDPKKRPVARHIVSRLDKMTSAEYLDETSIGSSVFEPQISLPREQSGERIGKLAAESLQVDIEEGQQKLDQLPLQEVQAPLQGIGKLASESLQKADVEEHLEILVDVPQNLGRLHYDEDQKRVGQLSLWGGQNTTEKVNRHGASNSSSTSTGFNELNILGIDNKKAHMIFNRNNRRTLEQSHFLNIFRKEELRPILRSSNLIRESGSTKVYKGVVDNTMVAVKKTFNAQNKQLEKEVIIHSQIIHKNIACLIGCCLEMDSPILVYEFLPRGSLHGILHSGNKVPLNLDVRLNIVAESAQGLAYLHSQARTKIVHGDVKPASILLDENFIPNISGFGTSRLIERDGQHTRLIISDKTYMDPVYLQTGLLTEKSDVYSFGIVVLELISRKKATHTNDDWLVQSFIKVHKEGKKATELFDKEIAVTTRDLELLDCLTKIAVQCLNLNVDERPMMTDVAERLVILNRSYRLHARHISADYSEEAEIRSSFVVHRKVGHLPLQGVQDTNYRGTSNSSSVSTGFYKLNNLDIFNWKSHRNFNRHNMHILEKSHFIKIFTNEELKSILRNTNFIGEGAFAVIYRCVVDNSLVMVKKLINNNEREIENLGNEVLIHSQVSHKNIVRLIGCSLEMDTHMLVYELLPRRSLYDILHNGSMVPPNLDVRLNIVAESAQGLAYLHSQARTRNLHGNVKPASILLDDDYTPKISGFGLSRLIVRDKEHTSVVIGDMAYMDPLYMQTGLLTLKSDVYSFGVVILEIISGKKPRHSDKKSIVRSFIEVHKEGKKATDLFDKEIAVTTGDLDILDCLTKIAVECLNLDVDQRPTMTDVAERLLILNRSRRSKVICQ</sequence>
<dbReference type="STRING" id="4572.M7Z4S6"/>
<comment type="catalytic activity">
    <reaction evidence="7">
        <text>L-threonyl-[protein] + ATP = O-phospho-L-threonyl-[protein] + ADP + H(+)</text>
        <dbReference type="Rhea" id="RHEA:46608"/>
        <dbReference type="Rhea" id="RHEA-COMP:11060"/>
        <dbReference type="Rhea" id="RHEA-COMP:11605"/>
        <dbReference type="ChEBI" id="CHEBI:15378"/>
        <dbReference type="ChEBI" id="CHEBI:30013"/>
        <dbReference type="ChEBI" id="CHEBI:30616"/>
        <dbReference type="ChEBI" id="CHEBI:61977"/>
        <dbReference type="ChEBI" id="CHEBI:456216"/>
        <dbReference type="EC" id="2.7.11.1"/>
    </reaction>
</comment>
<dbReference type="eggNOG" id="ENOG502QQPF">
    <property type="taxonomic scope" value="Eukaryota"/>
</dbReference>
<evidence type="ECO:0000256" key="7">
    <source>
        <dbReference type="ARBA" id="ARBA00047899"/>
    </source>
</evidence>
<feature type="domain" description="Protein kinase" evidence="9">
    <location>
        <begin position="814"/>
        <end position="1081"/>
    </location>
</feature>
<keyword evidence="5 10" id="KW-0418">Kinase</keyword>
<comment type="catalytic activity">
    <reaction evidence="8">
        <text>L-seryl-[protein] + ATP = O-phospho-L-seryl-[protein] + ADP + H(+)</text>
        <dbReference type="Rhea" id="RHEA:17989"/>
        <dbReference type="Rhea" id="RHEA-COMP:9863"/>
        <dbReference type="Rhea" id="RHEA-COMP:11604"/>
        <dbReference type="ChEBI" id="CHEBI:15378"/>
        <dbReference type="ChEBI" id="CHEBI:29999"/>
        <dbReference type="ChEBI" id="CHEBI:30616"/>
        <dbReference type="ChEBI" id="CHEBI:83421"/>
        <dbReference type="ChEBI" id="CHEBI:456216"/>
        <dbReference type="EC" id="2.7.11.1"/>
    </reaction>
</comment>
<feature type="domain" description="Protein kinase" evidence="9">
    <location>
        <begin position="39"/>
        <end position="278"/>
    </location>
</feature>
<keyword evidence="3" id="KW-0808">Transferase</keyword>
<dbReference type="PANTHER" id="PTHR27005:SF486">
    <property type="entry name" value="PROTEIN KINASE DOMAIN-CONTAINING PROTEIN"/>
    <property type="match status" value="1"/>
</dbReference>
<keyword evidence="2" id="KW-0723">Serine/threonine-protein kinase</keyword>
<name>M7Z4S6_TRIUA</name>
<evidence type="ECO:0000256" key="6">
    <source>
        <dbReference type="ARBA" id="ARBA00022840"/>
    </source>
</evidence>
<dbReference type="Gene3D" id="3.30.200.20">
    <property type="entry name" value="Phosphorylase Kinase, domain 1"/>
    <property type="match status" value="3"/>
</dbReference>
<dbReference type="PROSITE" id="PS00108">
    <property type="entry name" value="PROTEIN_KINASE_ST"/>
    <property type="match status" value="1"/>
</dbReference>
<feature type="domain" description="Protein kinase" evidence="9">
    <location>
        <begin position="449"/>
        <end position="713"/>
    </location>
</feature>
<evidence type="ECO:0000256" key="1">
    <source>
        <dbReference type="ARBA" id="ARBA00012513"/>
    </source>
</evidence>
<keyword evidence="4" id="KW-0547">Nucleotide-binding</keyword>
<evidence type="ECO:0000256" key="8">
    <source>
        <dbReference type="ARBA" id="ARBA00048679"/>
    </source>
</evidence>
<evidence type="ECO:0000313" key="10">
    <source>
        <dbReference type="EMBL" id="EMS58133.1"/>
    </source>
</evidence>
<dbReference type="AlphaFoldDB" id="M7Z4S6"/>
<evidence type="ECO:0000256" key="4">
    <source>
        <dbReference type="ARBA" id="ARBA00022741"/>
    </source>
</evidence>
<gene>
    <name evidence="10" type="ORF">TRIUR3_00715</name>
</gene>
<organism evidence="10">
    <name type="scientific">Triticum urartu</name>
    <name type="common">Red wild einkorn</name>
    <name type="synonym">Crithodium urartu</name>
    <dbReference type="NCBI Taxonomy" id="4572"/>
    <lineage>
        <taxon>Eukaryota</taxon>
        <taxon>Viridiplantae</taxon>
        <taxon>Streptophyta</taxon>
        <taxon>Embryophyta</taxon>
        <taxon>Tracheophyta</taxon>
        <taxon>Spermatophyta</taxon>
        <taxon>Magnoliopsida</taxon>
        <taxon>Liliopsida</taxon>
        <taxon>Poales</taxon>
        <taxon>Poaceae</taxon>
        <taxon>BOP clade</taxon>
        <taxon>Pooideae</taxon>
        <taxon>Triticodae</taxon>
        <taxon>Triticeae</taxon>
        <taxon>Triticinae</taxon>
        <taxon>Triticum</taxon>
    </lineage>
</organism>
<dbReference type="EMBL" id="KD136532">
    <property type="protein sequence ID" value="EMS58133.1"/>
    <property type="molecule type" value="Genomic_DNA"/>
</dbReference>
<evidence type="ECO:0000256" key="2">
    <source>
        <dbReference type="ARBA" id="ARBA00022527"/>
    </source>
</evidence>
<evidence type="ECO:0000259" key="9">
    <source>
        <dbReference type="PROSITE" id="PS50011"/>
    </source>
</evidence>
<dbReference type="OrthoDB" id="593831at2759"/>
<dbReference type="GO" id="GO:0004674">
    <property type="term" value="F:protein serine/threonine kinase activity"/>
    <property type="evidence" value="ECO:0007669"/>
    <property type="project" value="UniProtKB-KW"/>
</dbReference>
<keyword evidence="6" id="KW-0067">ATP-binding</keyword>
<protein>
    <recommendedName>
        <fullName evidence="1">non-specific serine/threonine protein kinase</fullName>
        <ecNumber evidence="1">2.7.11.1</ecNumber>
    </recommendedName>
</protein>
<reference evidence="10" key="1">
    <citation type="journal article" date="2013" name="Nature">
        <title>Draft genome of the wheat A-genome progenitor Triticum urartu.</title>
        <authorList>
            <person name="Ling H.Q."/>
            <person name="Zhao S."/>
            <person name="Liu D."/>
            <person name="Wang J."/>
            <person name="Sun H."/>
            <person name="Zhang C."/>
            <person name="Fan H."/>
            <person name="Li D."/>
            <person name="Dong L."/>
            <person name="Tao Y."/>
            <person name="Gao C."/>
            <person name="Wu H."/>
            <person name="Li Y."/>
            <person name="Cui Y."/>
            <person name="Guo X."/>
            <person name="Zheng S."/>
            <person name="Wang B."/>
            <person name="Yu K."/>
            <person name="Liang Q."/>
            <person name="Yang W."/>
            <person name="Lou X."/>
            <person name="Chen J."/>
            <person name="Feng M."/>
            <person name="Jian J."/>
            <person name="Zhang X."/>
            <person name="Luo G."/>
            <person name="Jiang Y."/>
            <person name="Liu J."/>
            <person name="Wang Z."/>
            <person name="Sha Y."/>
            <person name="Zhang B."/>
            <person name="Wu H."/>
            <person name="Tang D."/>
            <person name="Shen Q."/>
            <person name="Xue P."/>
            <person name="Zou S."/>
            <person name="Wang X."/>
            <person name="Liu X."/>
            <person name="Wang F."/>
            <person name="Yang Y."/>
            <person name="An X."/>
            <person name="Dong Z."/>
            <person name="Zhang K."/>
            <person name="Zhang X."/>
            <person name="Luo M.C."/>
            <person name="Dvorak J."/>
            <person name="Tong Y."/>
            <person name="Wang J."/>
            <person name="Yang H."/>
            <person name="Li Z."/>
            <person name="Wang D."/>
            <person name="Zhang A."/>
            <person name="Wang J."/>
        </authorList>
    </citation>
    <scope>NUCLEOTIDE SEQUENCE</scope>
</reference>
<dbReference type="GO" id="GO:0005524">
    <property type="term" value="F:ATP binding"/>
    <property type="evidence" value="ECO:0007669"/>
    <property type="project" value="UniProtKB-UniRule"/>
</dbReference>
<dbReference type="SUPFAM" id="SSF56112">
    <property type="entry name" value="Protein kinase-like (PK-like)"/>
    <property type="match status" value="3"/>
</dbReference>
<dbReference type="SMART" id="SM00220">
    <property type="entry name" value="S_TKc"/>
    <property type="match status" value="3"/>
</dbReference>
<dbReference type="InterPro" id="IPR011009">
    <property type="entry name" value="Kinase-like_dom_sf"/>
</dbReference>
<keyword evidence="10" id="KW-0675">Receptor</keyword>
<dbReference type="Pfam" id="PF07714">
    <property type="entry name" value="PK_Tyr_Ser-Thr"/>
    <property type="match status" value="1"/>
</dbReference>
<dbReference type="FunFam" id="1.10.510.10:FF:001023">
    <property type="entry name" value="Os07g0541700 protein"/>
    <property type="match status" value="1"/>
</dbReference>
<dbReference type="PANTHER" id="PTHR27005">
    <property type="entry name" value="WALL-ASSOCIATED RECEPTOR KINASE-LIKE 21"/>
    <property type="match status" value="1"/>
</dbReference>
<dbReference type="GO" id="GO:0005886">
    <property type="term" value="C:plasma membrane"/>
    <property type="evidence" value="ECO:0007669"/>
    <property type="project" value="TreeGrafter"/>
</dbReference>
<evidence type="ECO:0000256" key="5">
    <source>
        <dbReference type="ARBA" id="ARBA00022777"/>
    </source>
</evidence>
<dbReference type="InterPro" id="IPR008271">
    <property type="entry name" value="Ser/Thr_kinase_AS"/>
</dbReference>
<dbReference type="InterPro" id="IPR045274">
    <property type="entry name" value="WAK-like"/>
</dbReference>
<dbReference type="OMA" id="KATHTND"/>
<dbReference type="Pfam" id="PF00069">
    <property type="entry name" value="Pkinase"/>
    <property type="match status" value="2"/>
</dbReference>
<dbReference type="InterPro" id="IPR000719">
    <property type="entry name" value="Prot_kinase_dom"/>
</dbReference>
<proteinExistence type="predicted"/>